<gene>
    <name evidence="8" type="ordered locus">Deipe_2380</name>
</gene>
<evidence type="ECO:0000256" key="7">
    <source>
        <dbReference type="SAM" id="Phobius"/>
    </source>
</evidence>
<keyword evidence="5 7" id="KW-1133">Transmembrane helix</keyword>
<dbReference type="AlphaFoldDB" id="L0A1S7"/>
<feature type="transmembrane region" description="Helical" evidence="7">
    <location>
        <begin position="283"/>
        <end position="305"/>
    </location>
</feature>
<organism evidence="8 9">
    <name type="scientific">Deinococcus peraridilitoris (strain DSM 19664 / LMG 22246 / CIP 109416 / KR-200)</name>
    <dbReference type="NCBI Taxonomy" id="937777"/>
    <lineage>
        <taxon>Bacteria</taxon>
        <taxon>Thermotogati</taxon>
        <taxon>Deinococcota</taxon>
        <taxon>Deinococci</taxon>
        <taxon>Deinococcales</taxon>
        <taxon>Deinococcaceae</taxon>
        <taxon>Deinococcus</taxon>
    </lineage>
</organism>
<dbReference type="EMBL" id="CP003382">
    <property type="protein sequence ID" value="AFZ67858.1"/>
    <property type="molecule type" value="Genomic_DNA"/>
</dbReference>
<keyword evidence="3" id="KW-1003">Cell membrane</keyword>
<feature type="transmembrane region" description="Helical" evidence="7">
    <location>
        <begin position="68"/>
        <end position="88"/>
    </location>
</feature>
<dbReference type="PANTHER" id="PTHR36838">
    <property type="entry name" value="AUXIN EFFLUX CARRIER FAMILY PROTEIN"/>
    <property type="match status" value="1"/>
</dbReference>
<keyword evidence="9" id="KW-1185">Reference proteome</keyword>
<evidence type="ECO:0000256" key="6">
    <source>
        <dbReference type="ARBA" id="ARBA00023136"/>
    </source>
</evidence>
<proteinExistence type="predicted"/>
<dbReference type="GO" id="GO:0016020">
    <property type="term" value="C:membrane"/>
    <property type="evidence" value="ECO:0007669"/>
    <property type="project" value="UniProtKB-SubCell"/>
</dbReference>
<dbReference type="InterPro" id="IPR004776">
    <property type="entry name" value="Mem_transp_PIN-like"/>
</dbReference>
<evidence type="ECO:0000256" key="4">
    <source>
        <dbReference type="ARBA" id="ARBA00022692"/>
    </source>
</evidence>
<dbReference type="KEGG" id="dpd:Deipe_2380"/>
<comment type="subcellular location">
    <subcellularLocation>
        <location evidence="1">Membrane</location>
        <topology evidence="1">Multi-pass membrane protein</topology>
    </subcellularLocation>
</comment>
<feature type="transmembrane region" description="Helical" evidence="7">
    <location>
        <begin position="39"/>
        <end position="56"/>
    </location>
</feature>
<evidence type="ECO:0000256" key="1">
    <source>
        <dbReference type="ARBA" id="ARBA00004141"/>
    </source>
</evidence>
<feature type="transmembrane region" description="Helical" evidence="7">
    <location>
        <begin position="7"/>
        <end position="27"/>
    </location>
</feature>
<evidence type="ECO:0000313" key="8">
    <source>
        <dbReference type="EMBL" id="AFZ67858.1"/>
    </source>
</evidence>
<evidence type="ECO:0000256" key="2">
    <source>
        <dbReference type="ARBA" id="ARBA00022448"/>
    </source>
</evidence>
<feature type="transmembrane region" description="Helical" evidence="7">
    <location>
        <begin position="227"/>
        <end position="250"/>
    </location>
</feature>
<dbReference type="Proteomes" id="UP000010467">
    <property type="component" value="Chromosome"/>
</dbReference>
<evidence type="ECO:0000313" key="9">
    <source>
        <dbReference type="Proteomes" id="UP000010467"/>
    </source>
</evidence>
<keyword evidence="2" id="KW-0813">Transport</keyword>
<reference evidence="9" key="1">
    <citation type="submission" date="2012-03" db="EMBL/GenBank/DDBJ databases">
        <title>Complete sequence of chromosome of Deinococcus peraridilitoris DSM 19664.</title>
        <authorList>
            <person name="Lucas S."/>
            <person name="Copeland A."/>
            <person name="Lapidus A."/>
            <person name="Glavina del Rio T."/>
            <person name="Dalin E."/>
            <person name="Tice H."/>
            <person name="Bruce D."/>
            <person name="Goodwin L."/>
            <person name="Pitluck S."/>
            <person name="Peters L."/>
            <person name="Mikhailova N."/>
            <person name="Lu M."/>
            <person name="Kyrpides N."/>
            <person name="Mavromatis K."/>
            <person name="Ivanova N."/>
            <person name="Brettin T."/>
            <person name="Detter J.C."/>
            <person name="Han C."/>
            <person name="Larimer F."/>
            <person name="Land M."/>
            <person name="Hauser L."/>
            <person name="Markowitz V."/>
            <person name="Cheng J.-F."/>
            <person name="Hugenholtz P."/>
            <person name="Woyke T."/>
            <person name="Wu D."/>
            <person name="Pukall R."/>
            <person name="Steenblock K."/>
            <person name="Brambilla E."/>
            <person name="Klenk H.-P."/>
            <person name="Eisen J.A."/>
        </authorList>
    </citation>
    <scope>NUCLEOTIDE SEQUENCE [LARGE SCALE GENOMIC DNA]</scope>
    <source>
        <strain evidence="9">DSM 19664 / LMG 22246 / CIP 109416 / KR-200</strain>
    </source>
</reference>
<dbReference type="PATRIC" id="fig|937777.3.peg.2382"/>
<dbReference type="Pfam" id="PF03547">
    <property type="entry name" value="Mem_trans"/>
    <property type="match status" value="2"/>
</dbReference>
<feature type="transmembrane region" description="Helical" evidence="7">
    <location>
        <begin position="161"/>
        <end position="183"/>
    </location>
</feature>
<dbReference type="HOGENOM" id="CLU_056175_4_0_0"/>
<evidence type="ECO:0000256" key="5">
    <source>
        <dbReference type="ARBA" id="ARBA00022989"/>
    </source>
</evidence>
<name>L0A1S7_DEIPD</name>
<dbReference type="OrthoDB" id="527159at2"/>
<dbReference type="GO" id="GO:0055085">
    <property type="term" value="P:transmembrane transport"/>
    <property type="evidence" value="ECO:0007669"/>
    <property type="project" value="InterPro"/>
</dbReference>
<keyword evidence="6 7" id="KW-0472">Membrane</keyword>
<dbReference type="STRING" id="937777.Deipe_2380"/>
<accession>L0A1S7</accession>
<dbReference type="RefSeq" id="WP_015236160.1">
    <property type="nucleotide sequence ID" value="NC_019793.1"/>
</dbReference>
<feature type="transmembrane region" description="Helical" evidence="7">
    <location>
        <begin position="94"/>
        <end position="115"/>
    </location>
</feature>
<sequence length="306" mass="31598">MPLLGSIFLNTVVPVFVLVLMGVLAGPRLGLDARTLSRVAYYLLIPAYVFDVLARAELPLAQVTRMGLHAAVVHLLCAILGYGLARLLRRPPNVAAAYALVAVFGNVGNFGLPIVQFDLGPGAQGAGTVYFLAILTVSFVVGVAVASAPRGVSGPLAVRRAVMAVVKTPALLAIPPAVLVNALNLEVPLAAQRAVGLLGSAMIPIMLLALGVQLASSAWPRLTLDVVYASGVRLLAGPLLALLLAAPFGVTGLERSVGVLQSAMPAAVLASIIAIEYELLPQFVTACVLFSTLASLLTLTAVLALY</sequence>
<feature type="transmembrane region" description="Helical" evidence="7">
    <location>
        <begin position="195"/>
        <end position="215"/>
    </location>
</feature>
<dbReference type="eggNOG" id="COG0679">
    <property type="taxonomic scope" value="Bacteria"/>
</dbReference>
<keyword evidence="4 7" id="KW-0812">Transmembrane</keyword>
<dbReference type="PANTHER" id="PTHR36838:SF1">
    <property type="entry name" value="SLR1864 PROTEIN"/>
    <property type="match status" value="1"/>
</dbReference>
<evidence type="ECO:0000256" key="3">
    <source>
        <dbReference type="ARBA" id="ARBA00022475"/>
    </source>
</evidence>
<protein>
    <submittedName>
        <fullName evidence="8">Putative permease</fullName>
    </submittedName>
</protein>
<feature type="transmembrane region" description="Helical" evidence="7">
    <location>
        <begin position="127"/>
        <end position="149"/>
    </location>
</feature>